<evidence type="ECO:0000259" key="2">
    <source>
        <dbReference type="Pfam" id="PF07885"/>
    </source>
</evidence>
<feature type="domain" description="Potassium channel" evidence="2">
    <location>
        <begin position="185"/>
        <end position="248"/>
    </location>
</feature>
<evidence type="ECO:0000313" key="3">
    <source>
        <dbReference type="EMBL" id="KOO33100.1"/>
    </source>
</evidence>
<dbReference type="Gene3D" id="1.10.287.70">
    <property type="match status" value="1"/>
</dbReference>
<dbReference type="Pfam" id="PF07885">
    <property type="entry name" value="Ion_trans_2"/>
    <property type="match status" value="1"/>
</dbReference>
<dbReference type="SUPFAM" id="SSF81324">
    <property type="entry name" value="Voltage-gated potassium channels"/>
    <property type="match status" value="1"/>
</dbReference>
<evidence type="ECO:0000313" key="4">
    <source>
        <dbReference type="Proteomes" id="UP000037460"/>
    </source>
</evidence>
<dbReference type="Proteomes" id="UP000037460">
    <property type="component" value="Unassembled WGS sequence"/>
</dbReference>
<keyword evidence="1" id="KW-0812">Transmembrane</keyword>
<proteinExistence type="predicted"/>
<evidence type="ECO:0000256" key="1">
    <source>
        <dbReference type="SAM" id="Phobius"/>
    </source>
</evidence>
<keyword evidence="4" id="KW-1185">Reference proteome</keyword>
<dbReference type="EMBL" id="JWZX01001601">
    <property type="protein sequence ID" value="KOO33100.1"/>
    <property type="molecule type" value="Genomic_DNA"/>
</dbReference>
<feature type="transmembrane region" description="Helical" evidence="1">
    <location>
        <begin position="232"/>
        <end position="253"/>
    </location>
</feature>
<keyword evidence="1" id="KW-0472">Membrane</keyword>
<gene>
    <name evidence="3" type="ORF">Ctob_006835</name>
</gene>
<accession>A0A0M0K2R8</accession>
<feature type="transmembrane region" description="Helical" evidence="1">
    <location>
        <begin position="178"/>
        <end position="200"/>
    </location>
</feature>
<protein>
    <recommendedName>
        <fullName evidence="2">Potassium channel domain-containing protein</fullName>
    </recommendedName>
</protein>
<keyword evidence="1" id="KW-1133">Transmembrane helix</keyword>
<name>A0A0M0K2R8_9EUKA</name>
<organism evidence="3 4">
    <name type="scientific">Chrysochromulina tobinii</name>
    <dbReference type="NCBI Taxonomy" id="1460289"/>
    <lineage>
        <taxon>Eukaryota</taxon>
        <taxon>Haptista</taxon>
        <taxon>Haptophyta</taxon>
        <taxon>Prymnesiophyceae</taxon>
        <taxon>Prymnesiales</taxon>
        <taxon>Chrysochromulinaceae</taxon>
        <taxon>Chrysochromulina</taxon>
    </lineage>
</organism>
<dbReference type="InterPro" id="IPR013099">
    <property type="entry name" value="K_chnl_dom"/>
</dbReference>
<sequence>MSPPRKVTINGAKERKAAGIPLECKYFAFAYPLDCLAGMFDELVTREGRDEPWLNFLLFGGYVYFDASRRLVRSNAIVLTQAMAALELHAKFGEAMGQLAIAAKATAEAANKSTQPAQLALQSPHGAEFSHPPSAPEAMKAAAGMPTSGITAGKSSEPAGEALVKSVMQGALQGTMKSYALALMLVLVVVALGMVIAMGVHKYSTIDALYWTIGCMTTAGGDLHADTNTLKMVYIIYMPLGAVTMLTAGRTVLISSQRRGITMDNFSLQLYDLLGREARRKTDKHAKLREADFIVSVLQARKMVDLQTIEVIRKQFAALVPRNDDATNEPAIDVQLVFDNLFR</sequence>
<reference evidence="4" key="1">
    <citation type="journal article" date="2015" name="PLoS Genet.">
        <title>Genome Sequence and Transcriptome Analyses of Chrysochromulina tobin: Metabolic Tools for Enhanced Algal Fitness in the Prominent Order Prymnesiales (Haptophyceae).</title>
        <authorList>
            <person name="Hovde B.T."/>
            <person name="Deodato C.R."/>
            <person name="Hunsperger H.M."/>
            <person name="Ryken S.A."/>
            <person name="Yost W."/>
            <person name="Jha R.K."/>
            <person name="Patterson J."/>
            <person name="Monnat R.J. Jr."/>
            <person name="Barlow S.B."/>
            <person name="Starkenburg S.R."/>
            <person name="Cattolico R.A."/>
        </authorList>
    </citation>
    <scope>NUCLEOTIDE SEQUENCE</scope>
    <source>
        <strain evidence="4">CCMP291</strain>
    </source>
</reference>
<dbReference type="AlphaFoldDB" id="A0A0M0K2R8"/>
<comment type="caution">
    <text evidence="3">The sequence shown here is derived from an EMBL/GenBank/DDBJ whole genome shotgun (WGS) entry which is preliminary data.</text>
</comment>